<name>A0ABQ0JWJ7_9BACT</name>
<gene>
    <name evidence="1" type="ORF">BROSI_A1334</name>
</gene>
<dbReference type="InterPro" id="IPR009057">
    <property type="entry name" value="Homeodomain-like_sf"/>
</dbReference>
<organism evidence="1 2">
    <name type="scientific">Candidatus Brocadia sinica JPN1</name>
    <dbReference type="NCBI Taxonomy" id="1197129"/>
    <lineage>
        <taxon>Bacteria</taxon>
        <taxon>Pseudomonadati</taxon>
        <taxon>Planctomycetota</taxon>
        <taxon>Candidatus Brocadiia</taxon>
        <taxon>Candidatus Brocadiales</taxon>
        <taxon>Candidatus Brocadiaceae</taxon>
        <taxon>Candidatus Brocadia</taxon>
    </lineage>
</organism>
<comment type="caution">
    <text evidence="1">The sequence shown here is derived from an EMBL/GenBank/DDBJ whole genome shotgun (WGS) entry which is preliminary data.</text>
</comment>
<dbReference type="InterPro" id="IPR007367">
    <property type="entry name" value="DUF433"/>
</dbReference>
<protein>
    <submittedName>
        <fullName evidence="1">Uncharacterized conserved protein</fullName>
    </submittedName>
</protein>
<evidence type="ECO:0000313" key="2">
    <source>
        <dbReference type="Proteomes" id="UP000032309"/>
    </source>
</evidence>
<keyword evidence="2" id="KW-1185">Reference proteome</keyword>
<dbReference type="Gene3D" id="1.10.10.10">
    <property type="entry name" value="Winged helix-like DNA-binding domain superfamily/Winged helix DNA-binding domain"/>
    <property type="match status" value="1"/>
</dbReference>
<evidence type="ECO:0000313" key="1">
    <source>
        <dbReference type="EMBL" id="GAN32819.1"/>
    </source>
</evidence>
<proteinExistence type="predicted"/>
<reference evidence="2" key="1">
    <citation type="journal article" date="2015" name="Genome Announc.">
        <title>Draft Genome Sequence of an Anaerobic Ammonium-Oxidizing Bacterium, "Candidatus Brocadia sinica".</title>
        <authorList>
            <person name="Oshiki M."/>
            <person name="Shinyako-Hata K."/>
            <person name="Satoh H."/>
            <person name="Okabe S."/>
        </authorList>
    </citation>
    <scope>NUCLEOTIDE SEQUENCE [LARGE SCALE GENOMIC DNA]</scope>
    <source>
        <strain evidence="2">JPN1</strain>
    </source>
</reference>
<dbReference type="PANTHER" id="PTHR34849">
    <property type="entry name" value="SSL5025 PROTEIN"/>
    <property type="match status" value="1"/>
</dbReference>
<dbReference type="EMBL" id="BAFN01000001">
    <property type="protein sequence ID" value="GAN32819.1"/>
    <property type="molecule type" value="Genomic_DNA"/>
</dbReference>
<dbReference type="InterPro" id="IPR036388">
    <property type="entry name" value="WH-like_DNA-bd_sf"/>
</dbReference>
<dbReference type="Proteomes" id="UP000032309">
    <property type="component" value="Unassembled WGS sequence"/>
</dbReference>
<dbReference type="SUPFAM" id="SSF46689">
    <property type="entry name" value="Homeodomain-like"/>
    <property type="match status" value="1"/>
</dbReference>
<dbReference type="PANTHER" id="PTHR34849:SF1">
    <property type="entry name" value="SLR0770 PROTEIN"/>
    <property type="match status" value="1"/>
</dbReference>
<dbReference type="Pfam" id="PF04255">
    <property type="entry name" value="DUF433"/>
    <property type="match status" value="1"/>
</dbReference>
<sequence length="90" mass="10301">MPLAQKTKKHPYIVSLKTHCGGSPVIAGTKFPVRSVVFYILRQGMTPEELVKEFSHLTLSQVYDALSYYCENKEKIDKELAIKESDLRQK</sequence>
<accession>A0ABQ0JWJ7</accession>
<dbReference type="RefSeq" id="WP_052562917.1">
    <property type="nucleotide sequence ID" value="NZ_BAFN01000001.1"/>
</dbReference>